<feature type="compositionally biased region" description="Basic and acidic residues" evidence="1">
    <location>
        <begin position="69"/>
        <end position="82"/>
    </location>
</feature>
<dbReference type="EMBL" id="ML977154">
    <property type="protein sequence ID" value="KAF1986946.1"/>
    <property type="molecule type" value="Genomic_DNA"/>
</dbReference>
<reference evidence="2" key="1">
    <citation type="journal article" date="2020" name="Stud. Mycol.">
        <title>101 Dothideomycetes genomes: a test case for predicting lifestyles and emergence of pathogens.</title>
        <authorList>
            <person name="Haridas S."/>
            <person name="Albert R."/>
            <person name="Binder M."/>
            <person name="Bloem J."/>
            <person name="Labutti K."/>
            <person name="Salamov A."/>
            <person name="Andreopoulos B."/>
            <person name="Baker S."/>
            <person name="Barry K."/>
            <person name="Bills G."/>
            <person name="Bluhm B."/>
            <person name="Cannon C."/>
            <person name="Castanera R."/>
            <person name="Culley D."/>
            <person name="Daum C."/>
            <person name="Ezra D."/>
            <person name="Gonzalez J."/>
            <person name="Henrissat B."/>
            <person name="Kuo A."/>
            <person name="Liang C."/>
            <person name="Lipzen A."/>
            <person name="Lutzoni F."/>
            <person name="Magnuson J."/>
            <person name="Mondo S."/>
            <person name="Nolan M."/>
            <person name="Ohm R."/>
            <person name="Pangilinan J."/>
            <person name="Park H.-J."/>
            <person name="Ramirez L."/>
            <person name="Alfaro M."/>
            <person name="Sun H."/>
            <person name="Tritt A."/>
            <person name="Yoshinaga Y."/>
            <person name="Zwiers L.-H."/>
            <person name="Turgeon B."/>
            <person name="Goodwin S."/>
            <person name="Spatafora J."/>
            <person name="Crous P."/>
            <person name="Grigoriev I."/>
        </authorList>
    </citation>
    <scope>NUCLEOTIDE SEQUENCE</scope>
    <source>
        <strain evidence="2">CBS 113979</strain>
    </source>
</reference>
<evidence type="ECO:0000313" key="2">
    <source>
        <dbReference type="EMBL" id="KAF1986946.1"/>
    </source>
</evidence>
<organism evidence="2 3">
    <name type="scientific">Aulographum hederae CBS 113979</name>
    <dbReference type="NCBI Taxonomy" id="1176131"/>
    <lineage>
        <taxon>Eukaryota</taxon>
        <taxon>Fungi</taxon>
        <taxon>Dikarya</taxon>
        <taxon>Ascomycota</taxon>
        <taxon>Pezizomycotina</taxon>
        <taxon>Dothideomycetes</taxon>
        <taxon>Pleosporomycetidae</taxon>
        <taxon>Aulographales</taxon>
        <taxon>Aulographaceae</taxon>
    </lineage>
</organism>
<feature type="compositionally biased region" description="Basic and acidic residues" evidence="1">
    <location>
        <begin position="101"/>
        <end position="113"/>
    </location>
</feature>
<feature type="region of interest" description="Disordered" evidence="1">
    <location>
        <begin position="34"/>
        <end position="236"/>
    </location>
</feature>
<feature type="compositionally biased region" description="Basic residues" evidence="1">
    <location>
        <begin position="134"/>
        <end position="143"/>
    </location>
</feature>
<dbReference type="OrthoDB" id="3438340at2759"/>
<dbReference type="AlphaFoldDB" id="A0A6G1H149"/>
<sequence length="236" mass="25897">MPGQLNEGEVVFNRVAVAQAKNQRLLQSLLGYIPADPKQEQEKDEEPFTPELELPGVGAAVPADLQDGIPKRSDLSSLDKLRKQLLGKDAVRQRPSQIKTQKPETISKPKFEPKVSAARFESEDEEEGRASAFKSRRPRKRKITKESDDDEETPVGSLVSPMDMRVNGATENTDPVPEGLSSATEQLPKKGKQGKKTGPSGSTEKSSNLLDELLSQKSKKKKKRKKNQDGAESPAA</sequence>
<protein>
    <submittedName>
        <fullName evidence="2">Uncharacterized protein</fullName>
    </submittedName>
</protein>
<dbReference type="Proteomes" id="UP000800041">
    <property type="component" value="Unassembled WGS sequence"/>
</dbReference>
<name>A0A6G1H149_9PEZI</name>
<keyword evidence="3" id="KW-1185">Reference proteome</keyword>
<gene>
    <name evidence="2" type="ORF">K402DRAFT_393100</name>
</gene>
<evidence type="ECO:0000256" key="1">
    <source>
        <dbReference type="SAM" id="MobiDB-lite"/>
    </source>
</evidence>
<dbReference type="Pfam" id="PF11595">
    <property type="entry name" value="DUF3245"/>
    <property type="match status" value="1"/>
</dbReference>
<dbReference type="InterPro" id="IPR021641">
    <property type="entry name" value="DUF3245"/>
</dbReference>
<accession>A0A6G1H149</accession>
<proteinExistence type="predicted"/>
<evidence type="ECO:0000313" key="3">
    <source>
        <dbReference type="Proteomes" id="UP000800041"/>
    </source>
</evidence>
<feature type="compositionally biased region" description="Basic residues" evidence="1">
    <location>
        <begin position="217"/>
        <end position="226"/>
    </location>
</feature>